<sequence length="634" mass="72455">MVKIKTLLRLITYLCIAAAYASVAPYVAIAYSLSFGVLCAVAIARDHTGGLRLPRWLLNLVAVAVLVFSFSRISPDYLIEPILNASLILIGIKLLEDRKFRDYMQIYALCMFLLIGSSLISFSVIFVLYFCLLFAFSTASLMLLAYFSHEEDMTITRDNMVRIIQNAALICVISIPASGLFFLILPRTNYPLFTFLNQWAYAKSGFSDSVTLGDVAGIQEDRHVIFRAEMPKTDDGLLYWRGLELDAFNGTSWTSSSGGASLFEELRGKTVSQTIYMEPYGNKYLFALDKPVSLQVQLGRRVWRLSSTAWFRKVEARIKYTALSAPTELLPEKTIERQRYLQLPADFSPRIRSLVENILKERPGDPAIALYDHVKFGQYRYSLDNLPFSKNPLESFLFSRKAGNCEYFASSLAVMLRMAGIPARLVGGYRGGYHNPAAGYYMVLQKNAHVWVEAYMDNRGWLRLDPTPHSLDTPSEVYGRSLFLKLSLMMDTFNYYWDKIVISYDFSQQIKLFRQVNALFEHPVFSLKAGKETLIRYLPELAVVILLGGIAFGLLRPRKSAEARIIERFAAKMASLGYRKREAEGLEEFLGRIEDADVRQKAHLFVDEFQHLFYRDCTFDRERIVHLERRIDDI</sequence>
<dbReference type="InParanoid" id="A0LNE6"/>
<feature type="transmembrane region" description="Helical" evidence="1">
    <location>
        <begin position="167"/>
        <end position="185"/>
    </location>
</feature>
<evidence type="ECO:0000256" key="1">
    <source>
        <dbReference type="SAM" id="Phobius"/>
    </source>
</evidence>
<keyword evidence="4" id="KW-1185">Reference proteome</keyword>
<feature type="transmembrane region" description="Helical" evidence="1">
    <location>
        <begin position="103"/>
        <end position="120"/>
    </location>
</feature>
<dbReference type="PANTHER" id="PTHR42736">
    <property type="entry name" value="PROTEIN-GLUTAMINE GAMMA-GLUTAMYLTRANSFERASE"/>
    <property type="match status" value="1"/>
</dbReference>
<feature type="domain" description="Transglutaminase-like" evidence="2">
    <location>
        <begin position="397"/>
        <end position="468"/>
    </location>
</feature>
<dbReference type="HOGENOM" id="CLU_012397_2_1_7"/>
<organism evidence="3 4">
    <name type="scientific">Syntrophobacter fumaroxidans (strain DSM 10017 / MPOB)</name>
    <dbReference type="NCBI Taxonomy" id="335543"/>
    <lineage>
        <taxon>Bacteria</taxon>
        <taxon>Pseudomonadati</taxon>
        <taxon>Thermodesulfobacteriota</taxon>
        <taxon>Syntrophobacteria</taxon>
        <taxon>Syntrophobacterales</taxon>
        <taxon>Syntrophobacteraceae</taxon>
        <taxon>Syntrophobacter</taxon>
    </lineage>
</organism>
<reference evidence="3 4" key="1">
    <citation type="submission" date="2006-10" db="EMBL/GenBank/DDBJ databases">
        <title>Complete sequence of Syntrophobacter fumaroxidans MPOB.</title>
        <authorList>
            <consortium name="US DOE Joint Genome Institute"/>
            <person name="Copeland A."/>
            <person name="Lucas S."/>
            <person name="Lapidus A."/>
            <person name="Barry K."/>
            <person name="Detter J.C."/>
            <person name="Glavina del Rio T."/>
            <person name="Hammon N."/>
            <person name="Israni S."/>
            <person name="Pitluck S."/>
            <person name="Goltsman E.G."/>
            <person name="Martinez M."/>
            <person name="Schmutz J."/>
            <person name="Larimer F."/>
            <person name="Land M."/>
            <person name="Hauser L."/>
            <person name="Kyrpides N."/>
            <person name="Kim E."/>
            <person name="Boone D.R."/>
            <person name="Brockman F."/>
            <person name="Culley D."/>
            <person name="Ferry J."/>
            <person name="Gunsalus R."/>
            <person name="McInerney M.J."/>
            <person name="Morrison M."/>
            <person name="Plugge C."/>
            <person name="Rohlin L."/>
            <person name="Scholten J."/>
            <person name="Sieber J."/>
            <person name="Stams A.J.M."/>
            <person name="Worm P."/>
            <person name="Henstra A.M."/>
            <person name="Richardson P."/>
        </authorList>
    </citation>
    <scope>NUCLEOTIDE SEQUENCE [LARGE SCALE GENOMIC DNA]</scope>
    <source>
        <strain evidence="4">DSM 10017 / MPOB</strain>
    </source>
</reference>
<proteinExistence type="predicted"/>
<dbReference type="InterPro" id="IPR002931">
    <property type="entry name" value="Transglutaminase-like"/>
</dbReference>
<dbReference type="KEGG" id="sfu:Sfum_3275"/>
<keyword evidence="1" id="KW-0472">Membrane</keyword>
<feature type="transmembrane region" description="Helical" evidence="1">
    <location>
        <begin position="7"/>
        <end position="23"/>
    </location>
</feature>
<evidence type="ECO:0000313" key="3">
    <source>
        <dbReference type="EMBL" id="ABK18948.1"/>
    </source>
</evidence>
<dbReference type="Proteomes" id="UP000001784">
    <property type="component" value="Chromosome"/>
</dbReference>
<evidence type="ECO:0000259" key="2">
    <source>
        <dbReference type="SMART" id="SM00460"/>
    </source>
</evidence>
<feature type="transmembrane region" description="Helical" evidence="1">
    <location>
        <begin position="534"/>
        <end position="555"/>
    </location>
</feature>
<name>A0LNE6_SYNFM</name>
<dbReference type="STRING" id="335543.Sfum_3275"/>
<protein>
    <submittedName>
        <fullName evidence="3">Transglutaminase domain protein</fullName>
    </submittedName>
</protein>
<dbReference type="Pfam" id="PF11992">
    <property type="entry name" value="TgpA_N"/>
    <property type="match status" value="1"/>
</dbReference>
<dbReference type="SUPFAM" id="SSF54001">
    <property type="entry name" value="Cysteine proteinases"/>
    <property type="match status" value="1"/>
</dbReference>
<dbReference type="InterPro" id="IPR052901">
    <property type="entry name" value="Bact_TGase-like"/>
</dbReference>
<dbReference type="eggNOG" id="COG1305">
    <property type="taxonomic scope" value="Bacteria"/>
</dbReference>
<feature type="transmembrane region" description="Helical" evidence="1">
    <location>
        <begin position="79"/>
        <end position="96"/>
    </location>
</feature>
<dbReference type="RefSeq" id="WP_011700073.1">
    <property type="nucleotide sequence ID" value="NC_008554.1"/>
</dbReference>
<feature type="transmembrane region" description="Helical" evidence="1">
    <location>
        <begin position="126"/>
        <end position="147"/>
    </location>
</feature>
<keyword evidence="1" id="KW-0812">Transmembrane</keyword>
<feature type="transmembrane region" description="Helical" evidence="1">
    <location>
        <begin position="56"/>
        <end position="73"/>
    </location>
</feature>
<dbReference type="AlphaFoldDB" id="A0LNE6"/>
<evidence type="ECO:0000313" key="4">
    <source>
        <dbReference type="Proteomes" id="UP000001784"/>
    </source>
</evidence>
<dbReference type="PANTHER" id="PTHR42736:SF1">
    <property type="entry name" value="PROTEIN-GLUTAMINE GAMMA-GLUTAMYLTRANSFERASE"/>
    <property type="match status" value="1"/>
</dbReference>
<dbReference type="SMART" id="SM00460">
    <property type="entry name" value="TGc"/>
    <property type="match status" value="1"/>
</dbReference>
<dbReference type="Pfam" id="PF01841">
    <property type="entry name" value="Transglut_core"/>
    <property type="match status" value="1"/>
</dbReference>
<gene>
    <name evidence="3" type="ordered locus">Sfum_3275</name>
</gene>
<dbReference type="EMBL" id="CP000478">
    <property type="protein sequence ID" value="ABK18948.1"/>
    <property type="molecule type" value="Genomic_DNA"/>
</dbReference>
<dbReference type="InterPro" id="IPR021878">
    <property type="entry name" value="TgpA_N"/>
</dbReference>
<dbReference type="OrthoDB" id="9804872at2"/>
<accession>A0LNE6</accession>
<dbReference type="Gene3D" id="3.10.620.30">
    <property type="match status" value="1"/>
</dbReference>
<keyword evidence="1" id="KW-1133">Transmembrane helix</keyword>
<dbReference type="InterPro" id="IPR038765">
    <property type="entry name" value="Papain-like_cys_pep_sf"/>
</dbReference>